<dbReference type="InterPro" id="IPR013783">
    <property type="entry name" value="Ig-like_fold"/>
</dbReference>
<accession>A0A672G2A9</accession>
<dbReference type="SMART" id="SM00409">
    <property type="entry name" value="IG"/>
    <property type="match status" value="1"/>
</dbReference>
<sequence>MRPELCWMHVSILSVLLLYTSAEGEESECQPEVRVHRNTVYRAVIGDELRINCTSYFCGETPSNMSWYKYEGGDVLINSSKQSRIKTEWKQLSNIAGIYYLIFTNIVRNDSGQFTCQIGSERSHLITVSVDDIDEFRTNSTTGSPDPEATEWWLYVYSAAAIGALVLIVIIISVAALRGCKGKPRKEEQRENQYMVIPMTQQPLPQASPGGSPSAPPRRSPSGPPCRSSTRRKTQPRQGSNQERGEREEREAGSSIFYATLNHPLPPRGRVRPPRPTEEPSEYAAIRVA</sequence>
<dbReference type="Gene3D" id="2.60.40.10">
    <property type="entry name" value="Immunoglobulins"/>
    <property type="match status" value="1"/>
</dbReference>
<keyword evidence="6" id="KW-1185">Reference proteome</keyword>
<feature type="compositionally biased region" description="Basic and acidic residues" evidence="1">
    <location>
        <begin position="243"/>
        <end position="252"/>
    </location>
</feature>
<dbReference type="AlphaFoldDB" id="A0A672G2A9"/>
<dbReference type="InterPro" id="IPR007110">
    <property type="entry name" value="Ig-like_dom"/>
</dbReference>
<dbReference type="PANTHER" id="PTHR37996">
    <property type="entry name" value="B- AND T-LYMPHOCYTE ATTENUATOR"/>
    <property type="match status" value="1"/>
</dbReference>
<dbReference type="PANTHER" id="PTHR37996:SF1">
    <property type="entry name" value="B- AND T-LYMPHOCYTE ATTENUATOR"/>
    <property type="match status" value="1"/>
</dbReference>
<dbReference type="OMA" id="NVTWCKF"/>
<dbReference type="GO" id="GO:0002768">
    <property type="term" value="P:immune response-regulating cell surface receptor signaling pathway"/>
    <property type="evidence" value="ECO:0007669"/>
    <property type="project" value="InterPro"/>
</dbReference>
<reference evidence="5" key="2">
    <citation type="submission" date="2025-09" db="UniProtKB">
        <authorList>
            <consortium name="Ensembl"/>
        </authorList>
    </citation>
    <scope>IDENTIFICATION</scope>
</reference>
<keyword evidence="2" id="KW-0472">Membrane</keyword>
<dbReference type="GO" id="GO:0005886">
    <property type="term" value="C:plasma membrane"/>
    <property type="evidence" value="ECO:0007669"/>
    <property type="project" value="InterPro"/>
</dbReference>
<dbReference type="RefSeq" id="XP_029942375.1">
    <property type="nucleotide sequence ID" value="XM_030086515.1"/>
</dbReference>
<dbReference type="GO" id="GO:0038023">
    <property type="term" value="F:signaling receptor activity"/>
    <property type="evidence" value="ECO:0007669"/>
    <property type="project" value="InterPro"/>
</dbReference>
<dbReference type="InParanoid" id="A0A672G2A9"/>
<evidence type="ECO:0000256" key="1">
    <source>
        <dbReference type="SAM" id="MobiDB-lite"/>
    </source>
</evidence>
<dbReference type="Ensembl" id="ENSSFAT00005005504.1">
    <property type="protein sequence ID" value="ENSSFAP00005005204.1"/>
    <property type="gene ID" value="ENSSFAG00005003310.1"/>
</dbReference>
<reference evidence="5" key="1">
    <citation type="submission" date="2025-08" db="UniProtKB">
        <authorList>
            <consortium name="Ensembl"/>
        </authorList>
    </citation>
    <scope>IDENTIFICATION</scope>
</reference>
<evidence type="ECO:0000313" key="5">
    <source>
        <dbReference type="Ensembl" id="ENSSFAP00005005204.1"/>
    </source>
</evidence>
<dbReference type="Proteomes" id="UP000472267">
    <property type="component" value="Unassembled WGS sequence"/>
</dbReference>
<feature type="chain" id="PRO_5025499532" evidence="3">
    <location>
        <begin position="25"/>
        <end position="289"/>
    </location>
</feature>
<keyword evidence="3" id="KW-0732">Signal</keyword>
<dbReference type="PROSITE" id="PS50835">
    <property type="entry name" value="IG_LIKE"/>
    <property type="match status" value="1"/>
</dbReference>
<feature type="transmembrane region" description="Helical" evidence="2">
    <location>
        <begin position="152"/>
        <end position="177"/>
    </location>
</feature>
<organism evidence="5 6">
    <name type="scientific">Salarias fasciatus</name>
    <name type="common">Jewelled blenny</name>
    <name type="synonym">Blennius fasciatus</name>
    <dbReference type="NCBI Taxonomy" id="181472"/>
    <lineage>
        <taxon>Eukaryota</taxon>
        <taxon>Metazoa</taxon>
        <taxon>Chordata</taxon>
        <taxon>Craniata</taxon>
        <taxon>Vertebrata</taxon>
        <taxon>Euteleostomi</taxon>
        <taxon>Actinopterygii</taxon>
        <taxon>Neopterygii</taxon>
        <taxon>Teleostei</taxon>
        <taxon>Neoteleostei</taxon>
        <taxon>Acanthomorphata</taxon>
        <taxon>Ovalentaria</taxon>
        <taxon>Blenniimorphae</taxon>
        <taxon>Blenniiformes</taxon>
        <taxon>Blennioidei</taxon>
        <taxon>Blenniidae</taxon>
        <taxon>Salariinae</taxon>
        <taxon>Salarias</taxon>
    </lineage>
</organism>
<dbReference type="InterPro" id="IPR003599">
    <property type="entry name" value="Ig_sub"/>
</dbReference>
<evidence type="ECO:0000259" key="4">
    <source>
        <dbReference type="PROSITE" id="PS50835"/>
    </source>
</evidence>
<protein>
    <submittedName>
        <fullName evidence="5">B- and T-lymphocyte attenuator-like</fullName>
    </submittedName>
</protein>
<dbReference type="InterPro" id="IPR039257">
    <property type="entry name" value="BTLA"/>
</dbReference>
<dbReference type="CTD" id="151888"/>
<feature type="signal peptide" evidence="3">
    <location>
        <begin position="1"/>
        <end position="24"/>
    </location>
</feature>
<dbReference type="OrthoDB" id="9947981at2759"/>
<evidence type="ECO:0000256" key="3">
    <source>
        <dbReference type="SAM" id="SignalP"/>
    </source>
</evidence>
<keyword evidence="2" id="KW-1133">Transmembrane helix</keyword>
<proteinExistence type="predicted"/>
<gene>
    <name evidence="5" type="primary">LOC115384208</name>
</gene>
<feature type="compositionally biased region" description="Pro residues" evidence="1">
    <location>
        <begin position="214"/>
        <end position="224"/>
    </location>
</feature>
<evidence type="ECO:0000256" key="2">
    <source>
        <dbReference type="SAM" id="Phobius"/>
    </source>
</evidence>
<feature type="domain" description="Ig-like" evidence="4">
    <location>
        <begin position="31"/>
        <end position="127"/>
    </location>
</feature>
<feature type="region of interest" description="Disordered" evidence="1">
    <location>
        <begin position="202"/>
        <end position="289"/>
    </location>
</feature>
<name>A0A672G2A9_SALFA</name>
<dbReference type="GeneID" id="115384208"/>
<keyword evidence="2" id="KW-0812">Transmembrane</keyword>
<dbReference type="SUPFAM" id="SSF48726">
    <property type="entry name" value="Immunoglobulin"/>
    <property type="match status" value="1"/>
</dbReference>
<evidence type="ECO:0000313" key="6">
    <source>
        <dbReference type="Proteomes" id="UP000472267"/>
    </source>
</evidence>
<dbReference type="InterPro" id="IPR036179">
    <property type="entry name" value="Ig-like_dom_sf"/>
</dbReference>